<protein>
    <submittedName>
        <fullName evidence="6">Uncharacterized protein</fullName>
    </submittedName>
</protein>
<dbReference type="HOGENOM" id="CLU_003043_0_0_1"/>
<reference evidence="6 7" key="1">
    <citation type="journal article" date="2012" name="Eukaryot. Cell">
        <title>Draft genome sequence of CBS 2479, the standard type strain of Trichosporon asahii.</title>
        <authorList>
            <person name="Yang R.Y."/>
            <person name="Li H.T."/>
            <person name="Zhu H."/>
            <person name="Zhou G.P."/>
            <person name="Wang M."/>
            <person name="Wang L."/>
        </authorList>
    </citation>
    <scope>NUCLEOTIDE SEQUENCE [LARGE SCALE GENOMIC DNA]</scope>
    <source>
        <strain evidence="7">ATCC 90039 / CBS 2479 / JCM 2466 / KCTC 7840 / NCYC 2677 / UAMH 7654</strain>
    </source>
</reference>
<dbReference type="InterPro" id="IPR011989">
    <property type="entry name" value="ARM-like"/>
</dbReference>
<dbReference type="PANTHER" id="PTHR12658:SF0">
    <property type="entry name" value="TUBULIN-SPECIFIC CHAPERONE D"/>
    <property type="match status" value="1"/>
</dbReference>
<sequence length="1041" mass="111149">MVQRTQPSSPARRDTTLAEVVDDSDPTYSNFGHRDEFLELLKQFLAANAQATPSPEESEAEDELLDFYLPMPGLLDPAMGDIVPPLMAALGKQLALLTDGREPDPTRFARIGRVVNWVVKVRGWNLSALSTDDIATNLDIPTHERLFSVPIPPLAVRVTLLALPLLSNPGKDGEYGALILARLFAREDALAGLPGFLRWAAAALEEGEREQEANLVASLFSFLAVLPGMAPQKELPILRTFFEDSLIPHLAGSTTSATSGLIRKLATKANGRWWVASLGAGLRDQPDADLPEGIEEVLDDLMSALGDKDTIVRYSAAKYLARIAALLPAELSDQIVSAVIGLFAGSEDDPVILTKFGTVIDPGGSAGGNGTMGLGGQETSRGEARWHGVCLAVAELARRGLLPAEAVDEVIPWVVKALTFDLRRASHSIGSNVRDAASYVLWSLSRAASPQQLKPFAELMATTLASVAVFDREVGVRRAASAAFQEGVGRSGLFPEGIDVLGKIDFFSVSIRRKAFTEAAPAAAHHTVYRKAFREHLHNITLRHWDAAMRVAGATALASLLELDPADIPDSVSRELVQVSSFDSASAHGALLALSRIAPMLDDGGKAELFDALTKVRPGALVTSNAADIVNGGCLLAAAALTSSADLSPLERFFSAATQRRETDVHDSLAALCRVMSEVQPDNCVSYVRRTMSELGAARASTRQAAALCLGSYQYRTAAEISGPLDALLAQFGKDAKADVETRRNAVQSLAQMSLQSADSVPLNALDDYTTDQRGDVGSWVRVASAKSIAQVLAGAASQPNALQLVPQELFTPAIAGIAKQAFEKLDVVREAGTEAWSVLLAADADKVWDWPGAEAMATTESGERRVRPSAEWFSAGLALLQTSIHASVAAGIVQSAGAVVHSTSERCLRPLIPWLQKHDESQFVIDIVDVLAANLASNRIAVPALTTLSRLMDAGIEPSEEEAGRMLGLAARGLTTLKSIERLQAAMRVIIRTVTAEALYLAVSDEVEPELEELLLETPWAEEGDKATAGRAVALLREMA</sequence>
<evidence type="ECO:0000313" key="6">
    <source>
        <dbReference type="EMBL" id="EJT47701.1"/>
    </source>
</evidence>
<dbReference type="GO" id="GO:0000226">
    <property type="term" value="P:microtubule cytoskeleton organization"/>
    <property type="evidence" value="ECO:0007669"/>
    <property type="project" value="TreeGrafter"/>
</dbReference>
<feature type="domain" description="Tubulin-folding cofactor D ARM repeats" evidence="5">
    <location>
        <begin position="284"/>
        <end position="349"/>
    </location>
</feature>
<dbReference type="AlphaFoldDB" id="J5SV58"/>
<keyword evidence="1" id="KW-0143">Chaperone</keyword>
<dbReference type="Pfam" id="PF25767">
    <property type="entry name" value="ARM_TBCD_2nd"/>
    <property type="match status" value="2"/>
</dbReference>
<proteinExistence type="predicted"/>
<dbReference type="PANTHER" id="PTHR12658">
    <property type="entry name" value="BETA-TUBULIN COFACTOR D"/>
    <property type="match status" value="1"/>
</dbReference>
<comment type="caution">
    <text evidence="6">The sequence shown here is derived from an EMBL/GenBank/DDBJ whole genome shotgun (WGS) entry which is preliminary data.</text>
</comment>
<dbReference type="GO" id="GO:0005096">
    <property type="term" value="F:GTPase activator activity"/>
    <property type="evidence" value="ECO:0007669"/>
    <property type="project" value="InterPro"/>
</dbReference>
<dbReference type="GeneID" id="25986991"/>
<dbReference type="EMBL" id="ALBS01000233">
    <property type="protein sequence ID" value="EJT47701.1"/>
    <property type="molecule type" value="Genomic_DNA"/>
</dbReference>
<dbReference type="Pfam" id="PF12612">
    <property type="entry name" value="TFCD_C"/>
    <property type="match status" value="1"/>
</dbReference>
<accession>J5SV58</accession>
<dbReference type="VEuPathDB" id="FungiDB:A1Q1_03478"/>
<evidence type="ECO:0000256" key="1">
    <source>
        <dbReference type="ARBA" id="ARBA00023186"/>
    </source>
</evidence>
<evidence type="ECO:0000256" key="3">
    <source>
        <dbReference type="SAM" id="MobiDB-lite"/>
    </source>
</evidence>
<dbReference type="SUPFAM" id="SSF48371">
    <property type="entry name" value="ARM repeat"/>
    <property type="match status" value="1"/>
</dbReference>
<feature type="domain" description="Tubulin-folding cofactor D ARM repeats" evidence="5">
    <location>
        <begin position="380"/>
        <end position="498"/>
    </location>
</feature>
<dbReference type="InterPro" id="IPR033162">
    <property type="entry name" value="TBCD"/>
</dbReference>
<dbReference type="InterPro" id="IPR021133">
    <property type="entry name" value="HEAT_type_2"/>
</dbReference>
<gene>
    <name evidence="6" type="ORF">A1Q1_03478</name>
</gene>
<dbReference type="RefSeq" id="XP_014178751.1">
    <property type="nucleotide sequence ID" value="XM_014323276.1"/>
</dbReference>
<dbReference type="InterPro" id="IPR016024">
    <property type="entry name" value="ARM-type_fold"/>
</dbReference>
<feature type="region of interest" description="Disordered" evidence="3">
    <location>
        <begin position="1"/>
        <end position="28"/>
    </location>
</feature>
<dbReference type="OrthoDB" id="1735853at2759"/>
<dbReference type="GO" id="GO:0048487">
    <property type="term" value="F:beta-tubulin binding"/>
    <property type="evidence" value="ECO:0007669"/>
    <property type="project" value="InterPro"/>
</dbReference>
<dbReference type="Gene3D" id="1.25.10.10">
    <property type="entry name" value="Leucine-rich Repeat Variant"/>
    <property type="match status" value="1"/>
</dbReference>
<dbReference type="InterPro" id="IPR022577">
    <property type="entry name" value="TBCD_C"/>
</dbReference>
<name>J5SV58_TRIAS</name>
<evidence type="ECO:0000259" key="5">
    <source>
        <dbReference type="Pfam" id="PF25767"/>
    </source>
</evidence>
<dbReference type="GO" id="GO:0007023">
    <property type="term" value="P:post-chaperonin tubulin folding pathway"/>
    <property type="evidence" value="ECO:0007669"/>
    <property type="project" value="InterPro"/>
</dbReference>
<dbReference type="InterPro" id="IPR058033">
    <property type="entry name" value="ARM_TBCD_2nd"/>
</dbReference>
<dbReference type="GO" id="GO:0007021">
    <property type="term" value="P:tubulin complex assembly"/>
    <property type="evidence" value="ECO:0007669"/>
    <property type="project" value="InterPro"/>
</dbReference>
<dbReference type="Proteomes" id="UP000002748">
    <property type="component" value="Unassembled WGS sequence"/>
</dbReference>
<dbReference type="KEGG" id="tasa:A1Q1_03478"/>
<feature type="domain" description="Tubulin-folding cofactor D C-terminal" evidence="4">
    <location>
        <begin position="814"/>
        <end position="964"/>
    </location>
</feature>
<dbReference type="PROSITE" id="PS50077">
    <property type="entry name" value="HEAT_REPEAT"/>
    <property type="match status" value="1"/>
</dbReference>
<feature type="repeat" description="HEAT" evidence="2">
    <location>
        <begin position="297"/>
        <end position="334"/>
    </location>
</feature>
<evidence type="ECO:0000313" key="7">
    <source>
        <dbReference type="Proteomes" id="UP000002748"/>
    </source>
</evidence>
<evidence type="ECO:0000256" key="2">
    <source>
        <dbReference type="PROSITE-ProRule" id="PRU00103"/>
    </source>
</evidence>
<organism evidence="6 7">
    <name type="scientific">Trichosporon asahii var. asahii (strain ATCC 90039 / CBS 2479 / JCM 2466 / KCTC 7840 / NBRC 103889/ NCYC 2677 / UAMH 7654)</name>
    <name type="common">Yeast</name>
    <dbReference type="NCBI Taxonomy" id="1186058"/>
    <lineage>
        <taxon>Eukaryota</taxon>
        <taxon>Fungi</taxon>
        <taxon>Dikarya</taxon>
        <taxon>Basidiomycota</taxon>
        <taxon>Agaricomycotina</taxon>
        <taxon>Tremellomycetes</taxon>
        <taxon>Trichosporonales</taxon>
        <taxon>Trichosporonaceae</taxon>
        <taxon>Trichosporon</taxon>
    </lineage>
</organism>
<evidence type="ECO:0000259" key="4">
    <source>
        <dbReference type="Pfam" id="PF12612"/>
    </source>
</evidence>